<gene>
    <name evidence="9" type="ORF">KCX82_15185</name>
</gene>
<dbReference type="InterPro" id="IPR004143">
    <property type="entry name" value="BPL_LPL_catalytic"/>
</dbReference>
<organism evidence="9 10">
    <name type="scientific">Sinanaerobacter chloroacetimidivorans</name>
    <dbReference type="NCBI Taxonomy" id="2818044"/>
    <lineage>
        <taxon>Bacteria</taxon>
        <taxon>Bacillati</taxon>
        <taxon>Bacillota</taxon>
        <taxon>Clostridia</taxon>
        <taxon>Peptostreptococcales</taxon>
        <taxon>Anaerovoracaceae</taxon>
        <taxon>Sinanaerobacter</taxon>
    </lineage>
</organism>
<dbReference type="EMBL" id="JAGSND010000011">
    <property type="protein sequence ID" value="MBR0599233.1"/>
    <property type="molecule type" value="Genomic_DNA"/>
</dbReference>
<dbReference type="Proteomes" id="UP000675664">
    <property type="component" value="Unassembled WGS sequence"/>
</dbReference>
<evidence type="ECO:0000256" key="2">
    <source>
        <dbReference type="ARBA" id="ARBA00005124"/>
    </source>
</evidence>
<dbReference type="PROSITE" id="PS51733">
    <property type="entry name" value="BPL_LPL_CATALYTIC"/>
    <property type="match status" value="1"/>
</dbReference>
<dbReference type="GO" id="GO:0005737">
    <property type="term" value="C:cytoplasm"/>
    <property type="evidence" value="ECO:0007669"/>
    <property type="project" value="TreeGrafter"/>
</dbReference>
<evidence type="ECO:0000256" key="5">
    <source>
        <dbReference type="ARBA" id="ARBA00022741"/>
    </source>
</evidence>
<dbReference type="SUPFAM" id="SSF82649">
    <property type="entry name" value="SufE/NifU"/>
    <property type="match status" value="1"/>
</dbReference>
<dbReference type="GO" id="GO:0017118">
    <property type="term" value="F:lipoyltransferase activity"/>
    <property type="evidence" value="ECO:0007669"/>
    <property type="project" value="TreeGrafter"/>
</dbReference>
<comment type="pathway">
    <text evidence="1">Protein modification; protein lipoylation via exogenous pathway; protein N(6)-(lipoyl)lysine from lipoate: step 2/2.</text>
</comment>
<keyword evidence="4 9" id="KW-0436">Ligase</keyword>
<evidence type="ECO:0000256" key="3">
    <source>
        <dbReference type="ARBA" id="ARBA00012367"/>
    </source>
</evidence>
<evidence type="ECO:0000256" key="4">
    <source>
        <dbReference type="ARBA" id="ARBA00022598"/>
    </source>
</evidence>
<proteinExistence type="predicted"/>
<dbReference type="Pfam" id="PF21948">
    <property type="entry name" value="LplA-B_cat"/>
    <property type="match status" value="1"/>
</dbReference>
<dbReference type="Pfam" id="PF10437">
    <property type="entry name" value="Lip_prot_lig_C"/>
    <property type="match status" value="1"/>
</dbReference>
<evidence type="ECO:0000256" key="6">
    <source>
        <dbReference type="ARBA" id="ARBA00022840"/>
    </source>
</evidence>
<dbReference type="UniPathway" id="UPA00537">
    <property type="reaction ID" value="UER00594"/>
</dbReference>
<evidence type="ECO:0000256" key="7">
    <source>
        <dbReference type="ARBA" id="ARBA00048037"/>
    </source>
</evidence>
<accession>A0A8J7W4J5</accession>
<dbReference type="PANTHER" id="PTHR12561">
    <property type="entry name" value="LIPOATE-PROTEIN LIGASE"/>
    <property type="match status" value="1"/>
</dbReference>
<evidence type="ECO:0000259" key="8">
    <source>
        <dbReference type="PROSITE" id="PS51733"/>
    </source>
</evidence>
<dbReference type="InterPro" id="IPR045864">
    <property type="entry name" value="aa-tRNA-synth_II/BPL/LPL"/>
</dbReference>
<comment type="catalytic activity">
    <reaction evidence="7">
        <text>L-lysyl-[lipoyl-carrier protein] + (R)-lipoate + ATP = N(6)-[(R)-lipoyl]-L-lysyl-[lipoyl-carrier protein] + AMP + diphosphate + H(+)</text>
        <dbReference type="Rhea" id="RHEA:49288"/>
        <dbReference type="Rhea" id="RHEA-COMP:10500"/>
        <dbReference type="Rhea" id="RHEA-COMP:10502"/>
        <dbReference type="ChEBI" id="CHEBI:15378"/>
        <dbReference type="ChEBI" id="CHEBI:29969"/>
        <dbReference type="ChEBI" id="CHEBI:30616"/>
        <dbReference type="ChEBI" id="CHEBI:33019"/>
        <dbReference type="ChEBI" id="CHEBI:83088"/>
        <dbReference type="ChEBI" id="CHEBI:83099"/>
        <dbReference type="ChEBI" id="CHEBI:456215"/>
        <dbReference type="EC" id="6.3.1.20"/>
    </reaction>
</comment>
<comment type="caution">
    <text evidence="9">The sequence shown here is derived from an EMBL/GenBank/DDBJ whole genome shotgun (WGS) entry which is preliminary data.</text>
</comment>
<dbReference type="GO" id="GO:0009249">
    <property type="term" value="P:protein lipoylation"/>
    <property type="evidence" value="ECO:0007669"/>
    <property type="project" value="InterPro"/>
</dbReference>
<evidence type="ECO:0000313" key="10">
    <source>
        <dbReference type="Proteomes" id="UP000675664"/>
    </source>
</evidence>
<dbReference type="AlphaFoldDB" id="A0A8J7W4J5"/>
<keyword evidence="6" id="KW-0067">ATP-binding</keyword>
<dbReference type="CDD" id="cd16443">
    <property type="entry name" value="LplA"/>
    <property type="match status" value="1"/>
</dbReference>
<dbReference type="SUPFAM" id="SSF55681">
    <property type="entry name" value="Class II aaRS and biotin synthetases"/>
    <property type="match status" value="1"/>
</dbReference>
<dbReference type="Gene3D" id="3.30.930.10">
    <property type="entry name" value="Bira Bifunctional Protein, Domain 2"/>
    <property type="match status" value="1"/>
</dbReference>
<evidence type="ECO:0000313" key="9">
    <source>
        <dbReference type="EMBL" id="MBR0599233.1"/>
    </source>
</evidence>
<dbReference type="GO" id="GO:0005524">
    <property type="term" value="F:ATP binding"/>
    <property type="evidence" value="ECO:0007669"/>
    <property type="project" value="UniProtKB-KW"/>
</dbReference>
<dbReference type="RefSeq" id="WP_227019366.1">
    <property type="nucleotide sequence ID" value="NZ_JAGSND010000011.1"/>
</dbReference>
<dbReference type="NCBIfam" id="TIGR00545">
    <property type="entry name" value="lipoyltrans"/>
    <property type="match status" value="1"/>
</dbReference>
<comment type="pathway">
    <text evidence="2">Protein modification; protein lipoylation via exogenous pathway; protein N(6)-(lipoyl)lysine from lipoate: step 1/2.</text>
</comment>
<dbReference type="EC" id="6.3.1.20" evidence="3"/>
<evidence type="ECO:0000256" key="1">
    <source>
        <dbReference type="ARBA" id="ARBA00005085"/>
    </source>
</evidence>
<keyword evidence="5" id="KW-0547">Nucleotide-binding</keyword>
<protein>
    <recommendedName>
        <fullName evidence="3">lipoate--protein ligase</fullName>
        <ecNumber evidence="3">6.3.1.20</ecNumber>
    </recommendedName>
</protein>
<feature type="domain" description="BPL/LPL catalytic" evidence="8">
    <location>
        <begin position="24"/>
        <end position="212"/>
    </location>
</feature>
<dbReference type="InterPro" id="IPR019491">
    <property type="entry name" value="Lipoate_protein_ligase_C"/>
</dbReference>
<dbReference type="InterPro" id="IPR004562">
    <property type="entry name" value="LipoylTrfase_LipoateP_Ligase"/>
</dbReference>
<keyword evidence="10" id="KW-1185">Reference proteome</keyword>
<dbReference type="PANTHER" id="PTHR12561:SF3">
    <property type="entry name" value="LIPOYLTRANSFERASE 1, MITOCHONDRIAL"/>
    <property type="match status" value="1"/>
</dbReference>
<dbReference type="Gene3D" id="3.30.390.50">
    <property type="entry name" value="CO dehydrogenase flavoprotein, C-terminal domain"/>
    <property type="match status" value="1"/>
</dbReference>
<name>A0A8J7W4J5_9FIRM</name>
<sequence length="335" mass="37918">MKCMISPFDSCYRNIGSEEYFLSHFDDDIFYLYINSPCIVVGKHQNTYSEINQDYVRENGIDVVRRMSGGGAVYHDHGNLNYGFITKNKGKDINDVFQEFTRPILKVLNQLGVEACFSGRNDLTLDGKKFSGNAQYHTKDKVLIHGTLLFSSDLEKVSKSLNADPRKFQDKSVKSVKSRVTNILPYLPSPITIEEFSATIIQEVLSLFPGASLYELTEQDKEAIGSLADTKYAAWEWVYGSSPKFTYQHTLKYDLGLLDIGLNVESGIIKEISIYGDFFGTKDADDLLMLIRGLPYDKEVVRQALAKVHLEDYIFGLSGEMFIDCLFTNTLEETL</sequence>
<reference evidence="9" key="1">
    <citation type="submission" date="2021-04" db="EMBL/GenBank/DDBJ databases">
        <title>Sinoanaerobacter chloroacetimidivorans sp. nov., an obligate anaerobic bacterium isolated from anaerobic sludge.</title>
        <authorList>
            <person name="Bao Y."/>
        </authorList>
    </citation>
    <scope>NUCLEOTIDE SEQUENCE</scope>
    <source>
        <strain evidence="9">BAD-6</strain>
    </source>
</reference>
<dbReference type="GO" id="GO:0016979">
    <property type="term" value="F:lipoate-protein ligase activity"/>
    <property type="evidence" value="ECO:0007669"/>
    <property type="project" value="UniProtKB-EC"/>
</dbReference>
<reference evidence="9" key="2">
    <citation type="submission" date="2021-04" db="EMBL/GenBank/DDBJ databases">
        <authorList>
            <person name="Liu J."/>
        </authorList>
    </citation>
    <scope>NUCLEOTIDE SEQUENCE</scope>
    <source>
        <strain evidence="9">BAD-6</strain>
    </source>
</reference>